<accession>A0ABR2K370</accession>
<dbReference type="InterPro" id="IPR020588">
    <property type="entry name" value="RecA_ATP-bd"/>
</dbReference>
<dbReference type="PANTHER" id="PTHR46457:SF1">
    <property type="entry name" value="DNA REPAIR PROTEIN RAD51 HOMOLOG 4"/>
    <property type="match status" value="1"/>
</dbReference>
<proteinExistence type="predicted"/>
<evidence type="ECO:0000313" key="5">
    <source>
        <dbReference type="Proteomes" id="UP001470230"/>
    </source>
</evidence>
<dbReference type="PROSITE" id="PS50162">
    <property type="entry name" value="RECA_2"/>
    <property type="match status" value="1"/>
</dbReference>
<evidence type="ECO:0000259" key="3">
    <source>
        <dbReference type="PROSITE" id="PS50162"/>
    </source>
</evidence>
<gene>
    <name evidence="4" type="ORF">M9Y10_040997</name>
</gene>
<evidence type="ECO:0000256" key="2">
    <source>
        <dbReference type="ARBA" id="ARBA00023242"/>
    </source>
</evidence>
<dbReference type="PANTHER" id="PTHR46457">
    <property type="entry name" value="DNA REPAIR PROTEIN RAD51 HOMOLOG 4"/>
    <property type="match status" value="1"/>
</dbReference>
<dbReference type="InterPro" id="IPR051988">
    <property type="entry name" value="HRR_RAD51_Paralog"/>
</dbReference>
<keyword evidence="5" id="KW-1185">Reference proteome</keyword>
<dbReference type="Pfam" id="PF08423">
    <property type="entry name" value="Rad51"/>
    <property type="match status" value="1"/>
</dbReference>
<sequence>MLHRTALCLSLDEDQKKALLSHSIWTIDNLSDDSLDSLAKQIEISKPIIEKSPIPIRMEKINEYRCGIDSVDNHLSSIIGGCVTEISGLPGSGRTTLCLRYAKEVQPGITLWIDTEGCLYPPKGLQLAVIRIHDHLQFFALTHKIADIVEAIKPSLIVVDSIAATMRGEASTDAGRTSLLWEFAIMLKKIAAQIGIPVLITNHLSKLQFQSFVSTLGPSWQNVCTHSFEIKNLSDGRILRVIKSPCLPRIDIQMTYNEGEIGKIM</sequence>
<reference evidence="4 5" key="1">
    <citation type="submission" date="2024-04" db="EMBL/GenBank/DDBJ databases">
        <title>Tritrichomonas musculus Genome.</title>
        <authorList>
            <person name="Alves-Ferreira E."/>
            <person name="Grigg M."/>
            <person name="Lorenzi H."/>
            <person name="Galac M."/>
        </authorList>
    </citation>
    <scope>NUCLEOTIDE SEQUENCE [LARGE SCALE GENOMIC DNA]</scope>
    <source>
        <strain evidence="4 5">EAF2021</strain>
    </source>
</reference>
<dbReference type="Proteomes" id="UP001470230">
    <property type="component" value="Unassembled WGS sequence"/>
</dbReference>
<dbReference type="InterPro" id="IPR027417">
    <property type="entry name" value="P-loop_NTPase"/>
</dbReference>
<keyword evidence="2" id="KW-0539">Nucleus</keyword>
<protein>
    <submittedName>
        <fullName evidence="4">DNA repair protein rad51c</fullName>
    </submittedName>
</protein>
<dbReference type="Gene3D" id="3.40.50.300">
    <property type="entry name" value="P-loop containing nucleotide triphosphate hydrolases"/>
    <property type="match status" value="1"/>
</dbReference>
<feature type="domain" description="RecA family profile 1" evidence="3">
    <location>
        <begin position="60"/>
        <end position="204"/>
    </location>
</feature>
<evidence type="ECO:0000313" key="4">
    <source>
        <dbReference type="EMBL" id="KAK8885547.1"/>
    </source>
</evidence>
<evidence type="ECO:0000256" key="1">
    <source>
        <dbReference type="ARBA" id="ARBA00004123"/>
    </source>
</evidence>
<name>A0ABR2K370_9EUKA</name>
<comment type="caution">
    <text evidence="4">The sequence shown here is derived from an EMBL/GenBank/DDBJ whole genome shotgun (WGS) entry which is preliminary data.</text>
</comment>
<comment type="subcellular location">
    <subcellularLocation>
        <location evidence="1">Nucleus</location>
    </subcellularLocation>
</comment>
<dbReference type="EMBL" id="JAPFFF010000007">
    <property type="protein sequence ID" value="KAK8885547.1"/>
    <property type="molecule type" value="Genomic_DNA"/>
</dbReference>
<dbReference type="SUPFAM" id="SSF52540">
    <property type="entry name" value="P-loop containing nucleoside triphosphate hydrolases"/>
    <property type="match status" value="1"/>
</dbReference>
<organism evidence="4 5">
    <name type="scientific">Tritrichomonas musculus</name>
    <dbReference type="NCBI Taxonomy" id="1915356"/>
    <lineage>
        <taxon>Eukaryota</taxon>
        <taxon>Metamonada</taxon>
        <taxon>Parabasalia</taxon>
        <taxon>Tritrichomonadida</taxon>
        <taxon>Tritrichomonadidae</taxon>
        <taxon>Tritrichomonas</taxon>
    </lineage>
</organism>
<dbReference type="InterPro" id="IPR013632">
    <property type="entry name" value="Rad51_C"/>
</dbReference>